<comment type="caution">
    <text evidence="2">The sequence shown here is derived from an EMBL/GenBank/DDBJ whole genome shotgun (WGS) entry which is preliminary data.</text>
</comment>
<keyword evidence="3" id="KW-1185">Reference proteome</keyword>
<dbReference type="Pfam" id="PF09839">
    <property type="entry name" value="DUF2066"/>
    <property type="match status" value="1"/>
</dbReference>
<evidence type="ECO:0000313" key="3">
    <source>
        <dbReference type="Proteomes" id="UP001165524"/>
    </source>
</evidence>
<organism evidence="2 3">
    <name type="scientific">Alcanivorax quisquiliarum</name>
    <dbReference type="NCBI Taxonomy" id="2933565"/>
    <lineage>
        <taxon>Bacteria</taxon>
        <taxon>Pseudomonadati</taxon>
        <taxon>Pseudomonadota</taxon>
        <taxon>Gammaproteobacteria</taxon>
        <taxon>Oceanospirillales</taxon>
        <taxon>Alcanivoracaceae</taxon>
        <taxon>Alcanivorax</taxon>
    </lineage>
</organism>
<dbReference type="InterPro" id="IPR018642">
    <property type="entry name" value="DUF2066"/>
</dbReference>
<feature type="chain" id="PRO_5045719994" evidence="1">
    <location>
        <begin position="45"/>
        <end position="374"/>
    </location>
</feature>
<reference evidence="2" key="1">
    <citation type="submission" date="2022-04" db="EMBL/GenBank/DDBJ databases">
        <title>Alcanivorax sp. CY1518 draft genome sequence.</title>
        <authorList>
            <person name="Zhao G."/>
            <person name="An M."/>
        </authorList>
    </citation>
    <scope>NUCLEOTIDE SEQUENCE</scope>
    <source>
        <strain evidence="2">CY1518</strain>
    </source>
</reference>
<evidence type="ECO:0000313" key="2">
    <source>
        <dbReference type="EMBL" id="MCK0537566.1"/>
    </source>
</evidence>
<dbReference type="EMBL" id="JALKII010000004">
    <property type="protein sequence ID" value="MCK0537566.1"/>
    <property type="molecule type" value="Genomic_DNA"/>
</dbReference>
<name>A0ABT0E6X5_9GAMM</name>
<gene>
    <name evidence="2" type="ORF">MU846_07570</name>
</gene>
<protein>
    <submittedName>
        <fullName evidence="2">DUF2066 domain-containing protein</fullName>
    </submittedName>
</protein>
<dbReference type="RefSeq" id="WP_246951282.1">
    <property type="nucleotide sequence ID" value="NZ_JALKII010000004.1"/>
</dbReference>
<dbReference type="Proteomes" id="UP001165524">
    <property type="component" value="Unassembled WGS sequence"/>
</dbReference>
<sequence>MRRFITGPDYLMPTPMQPLWLLPRLFRRALVMILLASMAPFAQASTLDDVSLPVEDRSAEARVDALRIALEQIMVRLTGSTSPHELPGVEAILAEPETWLAQYGYSGEGEELRLQARFDVRAISNQLERSGAPVWGAGRPALLLWAAPDRGDIYGRDTDAGFITALQQRAAARGLPLQLPLMDDQDRAQISAADIRGQFDQSLQAASRRYDSPFAVTVVYYTTGQPSLRWRVLQGAAVLREGQLSAASETELAAALADTLADHMAAQYAVQGSDVRLARIQVAGITRLTDWQALYEFVASQAGVRDVALARLAGDTAELRLDFAGSAGQLERLLLLHARLGRCDAPIAAARVASEPGVLLTDEGPALRLCWRQR</sequence>
<evidence type="ECO:0000256" key="1">
    <source>
        <dbReference type="SAM" id="SignalP"/>
    </source>
</evidence>
<accession>A0ABT0E6X5</accession>
<keyword evidence="1" id="KW-0732">Signal</keyword>
<proteinExistence type="predicted"/>
<feature type="signal peptide" evidence="1">
    <location>
        <begin position="1"/>
        <end position="44"/>
    </location>
</feature>